<evidence type="ECO:0000313" key="10">
    <source>
        <dbReference type="Proteomes" id="UP001378188"/>
    </source>
</evidence>
<dbReference type="NCBIfam" id="TIGR01182">
    <property type="entry name" value="eda"/>
    <property type="match status" value="1"/>
</dbReference>
<comment type="catalytic activity">
    <reaction evidence="1">
        <text>2-dehydro-3-deoxy-6-phospho-D-gluconate = D-glyceraldehyde 3-phosphate + pyruvate</text>
        <dbReference type="Rhea" id="RHEA:17089"/>
        <dbReference type="ChEBI" id="CHEBI:15361"/>
        <dbReference type="ChEBI" id="CHEBI:57569"/>
        <dbReference type="ChEBI" id="CHEBI:59776"/>
        <dbReference type="EC" id="4.1.2.14"/>
    </reaction>
</comment>
<evidence type="ECO:0000256" key="7">
    <source>
        <dbReference type="ARBA" id="ARBA00023270"/>
    </source>
</evidence>
<dbReference type="InterPro" id="IPR000887">
    <property type="entry name" value="Aldlse_KDPG_KHG"/>
</dbReference>
<dbReference type="InterPro" id="IPR013785">
    <property type="entry name" value="Aldolase_TIM"/>
</dbReference>
<sequence length="217" mass="21916">MGQGSETDVMSALAAAGIVPVVTITDADAAVALAGTLVDAGLPVIEITLRTEAALEAIRRIAAEVPGAVVGAGTIRRPADIEASLEAGARFLVSPGTPPELARAALEAPVPFLPGCATPSEAMTLAELGFGTLKFFPAAAYGGPAALKAFAAPLAGISFVPTGGVAPDNLETYLKLPNVPAVGGSWMVNPEWVESGDFARIAAETLTASTLARRIRT</sequence>
<evidence type="ECO:0000256" key="4">
    <source>
        <dbReference type="ARBA" id="ARBA00011233"/>
    </source>
</evidence>
<gene>
    <name evidence="9" type="primary">eda</name>
    <name evidence="9" type="ORF">V3328_01490</name>
</gene>
<comment type="pathway">
    <text evidence="2">Carbohydrate acid metabolism; 2-dehydro-3-deoxy-D-gluconate degradation; D-glyceraldehyde 3-phosphate and pyruvate from 2-dehydro-3-deoxy-D-gluconate: step 2/2.</text>
</comment>
<dbReference type="GO" id="GO:0008675">
    <property type="term" value="F:2-dehydro-3-deoxy-phosphogluconate aldolase activity"/>
    <property type="evidence" value="ECO:0007669"/>
    <property type="project" value="UniProtKB-EC"/>
</dbReference>
<keyword evidence="7" id="KW-0704">Schiff base</keyword>
<dbReference type="InterPro" id="IPR031337">
    <property type="entry name" value="KDPG/KHG_AS_1"/>
</dbReference>
<protein>
    <recommendedName>
        <fullName evidence="5">2-dehydro-3-deoxy-phosphogluconate aldolase</fullName>
        <ecNumber evidence="5">4.1.2.14</ecNumber>
    </recommendedName>
</protein>
<dbReference type="EMBL" id="JAZHOF010000001">
    <property type="protein sequence ID" value="MEJ8570130.1"/>
    <property type="molecule type" value="Genomic_DNA"/>
</dbReference>
<comment type="similarity">
    <text evidence="3">Belongs to the KHG/KDPG aldolase family.</text>
</comment>
<evidence type="ECO:0000256" key="1">
    <source>
        <dbReference type="ARBA" id="ARBA00000654"/>
    </source>
</evidence>
<evidence type="ECO:0000313" key="9">
    <source>
        <dbReference type="EMBL" id="MEJ8570130.1"/>
    </source>
</evidence>
<dbReference type="PROSITE" id="PS00160">
    <property type="entry name" value="ALDOLASE_KDPG_KHG_2"/>
    <property type="match status" value="1"/>
</dbReference>
<comment type="subunit">
    <text evidence="4">Homotrimer.</text>
</comment>
<dbReference type="SUPFAM" id="SSF51569">
    <property type="entry name" value="Aldolase"/>
    <property type="match status" value="1"/>
</dbReference>
<dbReference type="NCBIfam" id="NF004325">
    <property type="entry name" value="PRK05718.1"/>
    <property type="match status" value="1"/>
</dbReference>
<comment type="caution">
    <text evidence="9">The sequence shown here is derived from an EMBL/GenBank/DDBJ whole genome shotgun (WGS) entry which is preliminary data.</text>
</comment>
<dbReference type="PANTHER" id="PTHR30246:SF1">
    <property type="entry name" value="2-DEHYDRO-3-DEOXY-6-PHOSPHOGALACTONATE ALDOLASE-RELATED"/>
    <property type="match status" value="1"/>
</dbReference>
<dbReference type="InterPro" id="IPR031338">
    <property type="entry name" value="KDPG/KHG_AS_2"/>
</dbReference>
<keyword evidence="8" id="KW-0119">Carbohydrate metabolism</keyword>
<evidence type="ECO:0000256" key="8">
    <source>
        <dbReference type="ARBA" id="ARBA00023277"/>
    </source>
</evidence>
<reference evidence="9 10" key="1">
    <citation type="submission" date="2024-02" db="EMBL/GenBank/DDBJ databases">
        <title>Genome analysis and characterization of Microbaculum marinisediminis sp. nov., isolated from marine sediment.</title>
        <authorList>
            <person name="Du Z.-J."/>
            <person name="Ye Y.-Q."/>
            <person name="Zhang Z.-R."/>
            <person name="Yuan S.-M."/>
            <person name="Zhang X.-Y."/>
        </authorList>
    </citation>
    <scope>NUCLEOTIDE SEQUENCE [LARGE SCALE GENOMIC DNA]</scope>
    <source>
        <strain evidence="9 10">SDUM1044001</strain>
    </source>
</reference>
<dbReference type="CDD" id="cd00452">
    <property type="entry name" value="KDPG_aldolase"/>
    <property type="match status" value="1"/>
</dbReference>
<evidence type="ECO:0000256" key="3">
    <source>
        <dbReference type="ARBA" id="ARBA00006906"/>
    </source>
</evidence>
<proteinExistence type="inferred from homology"/>
<dbReference type="Pfam" id="PF01081">
    <property type="entry name" value="Aldolase"/>
    <property type="match status" value="1"/>
</dbReference>
<organism evidence="9 10">
    <name type="scientific">Microbaculum marinum</name>
    <dbReference type="NCBI Taxonomy" id="1764581"/>
    <lineage>
        <taxon>Bacteria</taxon>
        <taxon>Pseudomonadati</taxon>
        <taxon>Pseudomonadota</taxon>
        <taxon>Alphaproteobacteria</taxon>
        <taxon>Hyphomicrobiales</taxon>
        <taxon>Tepidamorphaceae</taxon>
        <taxon>Microbaculum</taxon>
    </lineage>
</organism>
<keyword evidence="6 9" id="KW-0456">Lyase</keyword>
<dbReference type="Proteomes" id="UP001378188">
    <property type="component" value="Unassembled WGS sequence"/>
</dbReference>
<dbReference type="AlphaFoldDB" id="A0AAW9RE45"/>
<evidence type="ECO:0000256" key="6">
    <source>
        <dbReference type="ARBA" id="ARBA00023239"/>
    </source>
</evidence>
<name>A0AAW9RE45_9HYPH</name>
<dbReference type="PROSITE" id="PS00159">
    <property type="entry name" value="ALDOLASE_KDPG_KHG_1"/>
    <property type="match status" value="1"/>
</dbReference>
<dbReference type="Gene3D" id="3.20.20.70">
    <property type="entry name" value="Aldolase class I"/>
    <property type="match status" value="1"/>
</dbReference>
<accession>A0AAW9RE45</accession>
<dbReference type="PANTHER" id="PTHR30246">
    <property type="entry name" value="2-KETO-3-DEOXY-6-PHOSPHOGLUCONATE ALDOLASE"/>
    <property type="match status" value="1"/>
</dbReference>
<evidence type="ECO:0000256" key="2">
    <source>
        <dbReference type="ARBA" id="ARBA00004736"/>
    </source>
</evidence>
<dbReference type="EC" id="4.1.2.14" evidence="5"/>
<keyword evidence="10" id="KW-1185">Reference proteome</keyword>
<dbReference type="RefSeq" id="WP_340328253.1">
    <property type="nucleotide sequence ID" value="NZ_JAZHOF010000001.1"/>
</dbReference>
<evidence type="ECO:0000256" key="5">
    <source>
        <dbReference type="ARBA" id="ARBA00013063"/>
    </source>
</evidence>